<dbReference type="Pfam" id="PF07707">
    <property type="entry name" value="BACK"/>
    <property type="match status" value="1"/>
</dbReference>
<dbReference type="GO" id="GO:0003779">
    <property type="term" value="F:actin binding"/>
    <property type="evidence" value="ECO:0007669"/>
    <property type="project" value="UniProtKB-KW"/>
</dbReference>
<dbReference type="Gene3D" id="2.120.10.80">
    <property type="entry name" value="Kelch-type beta propeller"/>
    <property type="match status" value="1"/>
</dbReference>
<evidence type="ECO:0000256" key="2">
    <source>
        <dbReference type="ARBA" id="ARBA00022737"/>
    </source>
</evidence>
<evidence type="ECO:0000256" key="1">
    <source>
        <dbReference type="ARBA" id="ARBA00022441"/>
    </source>
</evidence>
<dbReference type="PROSITE" id="PS50097">
    <property type="entry name" value="BTB"/>
    <property type="match status" value="1"/>
</dbReference>
<keyword evidence="1" id="KW-0880">Kelch repeat</keyword>
<dbReference type="PANTHER" id="PTHR24412:SF497">
    <property type="entry name" value="KELCH-LIKE PROTEIN 18"/>
    <property type="match status" value="1"/>
</dbReference>
<keyword evidence="2" id="KW-0677">Repeat</keyword>
<dbReference type="InterPro" id="IPR000210">
    <property type="entry name" value="BTB/POZ_dom"/>
</dbReference>
<protein>
    <recommendedName>
        <fullName evidence="4">BTB domain-containing protein</fullName>
    </recommendedName>
</protein>
<feature type="domain" description="BTB" evidence="4">
    <location>
        <begin position="34"/>
        <end position="98"/>
    </location>
</feature>
<keyword evidence="3" id="KW-0009">Actin-binding</keyword>
<dbReference type="Gene3D" id="1.25.40.420">
    <property type="match status" value="1"/>
</dbReference>
<dbReference type="AlphaFoldDB" id="A0A7R8YYM5"/>
<dbReference type="EMBL" id="LR899013">
    <property type="protein sequence ID" value="CAD7090669.1"/>
    <property type="molecule type" value="Genomic_DNA"/>
</dbReference>
<evidence type="ECO:0000313" key="6">
    <source>
        <dbReference type="Proteomes" id="UP000594454"/>
    </source>
</evidence>
<dbReference type="InterPro" id="IPR011705">
    <property type="entry name" value="BACK"/>
</dbReference>
<dbReference type="InterPro" id="IPR006652">
    <property type="entry name" value="Kelch_1"/>
</dbReference>
<dbReference type="Pfam" id="PF01344">
    <property type="entry name" value="Kelch_1"/>
    <property type="match status" value="1"/>
</dbReference>
<dbReference type="Gene3D" id="3.30.710.10">
    <property type="entry name" value="Potassium Channel Kv1.1, Chain A"/>
    <property type="match status" value="1"/>
</dbReference>
<dbReference type="SUPFAM" id="SSF54695">
    <property type="entry name" value="POZ domain"/>
    <property type="match status" value="1"/>
</dbReference>
<dbReference type="PANTHER" id="PTHR24412">
    <property type="entry name" value="KELCH PROTEIN"/>
    <property type="match status" value="1"/>
</dbReference>
<keyword evidence="6" id="KW-1185">Reference proteome</keyword>
<proteinExistence type="predicted"/>
<dbReference type="CDD" id="cd14733">
    <property type="entry name" value="BACK"/>
    <property type="match status" value="1"/>
</dbReference>
<dbReference type="OrthoDB" id="6418787at2759"/>
<accession>A0A7R8YYM5</accession>
<name>A0A7R8YYM5_HERIL</name>
<dbReference type="Pfam" id="PF00651">
    <property type="entry name" value="BTB"/>
    <property type="match status" value="1"/>
</dbReference>
<dbReference type="InterPro" id="IPR011333">
    <property type="entry name" value="SKP1/BTB/POZ_sf"/>
</dbReference>
<gene>
    <name evidence="5" type="ORF">HERILL_LOCUS13137</name>
</gene>
<evidence type="ECO:0000313" key="5">
    <source>
        <dbReference type="EMBL" id="CAD7090669.1"/>
    </source>
</evidence>
<dbReference type="Proteomes" id="UP000594454">
    <property type="component" value="Chromosome 5"/>
</dbReference>
<sequence length="494" mass="57470">MADEVAQTLRIVSDSYPVDFISKFAEFRSMKRFTDITLRVGNEEFIAHKAVLSAASPTFNTMLDDETKKEVDLPHEITPKVMIAILDYMYSGRLQIKMEYFPLLFRNANYLGMENLKNEIPKALLARLNPGNCISTLFLANEHHLINLHDAALEFITYNFHKLYDTEELRELPKKDFEVVINAVQFTHPKRTYKAIRLWIKQDEFKRHSHMYELSSKFVDIGKLCCDTMEFELFMFTNDTEQMHVFNINRRSLLNINKPPEYNAFSAVRYRNTLFAVGGSFNGVYESFGLKYDFEEKEWSKFECPVRKKRPGVCIIDDKLYIAGGFSLPGLTGSNEFSCYNLQTGQLIDLPSSQESRASPGVVCYKITKRQRKSAVYVFGGIRDESFVGFYDPREGTWHNAGQIPSKHPGCTATLVENTIYWKDWYYSLYSYEPRQCSVRIEREFSEFGTITSCDNGLYIALQNSGIYEFIRENKMLKICRRKFKEPFILGYME</sequence>
<organism evidence="5 6">
    <name type="scientific">Hermetia illucens</name>
    <name type="common">Black soldier fly</name>
    <dbReference type="NCBI Taxonomy" id="343691"/>
    <lineage>
        <taxon>Eukaryota</taxon>
        <taxon>Metazoa</taxon>
        <taxon>Ecdysozoa</taxon>
        <taxon>Arthropoda</taxon>
        <taxon>Hexapoda</taxon>
        <taxon>Insecta</taxon>
        <taxon>Pterygota</taxon>
        <taxon>Neoptera</taxon>
        <taxon>Endopterygota</taxon>
        <taxon>Diptera</taxon>
        <taxon>Brachycera</taxon>
        <taxon>Stratiomyomorpha</taxon>
        <taxon>Stratiomyidae</taxon>
        <taxon>Hermetiinae</taxon>
        <taxon>Hermetia</taxon>
    </lineage>
</organism>
<dbReference type="SUPFAM" id="SSF117281">
    <property type="entry name" value="Kelch motif"/>
    <property type="match status" value="1"/>
</dbReference>
<reference evidence="5 6" key="1">
    <citation type="submission" date="2020-11" db="EMBL/GenBank/DDBJ databases">
        <authorList>
            <person name="Wallbank WR R."/>
            <person name="Pardo Diaz C."/>
            <person name="Kozak K."/>
            <person name="Martin S."/>
            <person name="Jiggins C."/>
            <person name="Moest M."/>
            <person name="Warren A I."/>
            <person name="Generalovic N T."/>
            <person name="Byers J.R.P. K."/>
            <person name="Montejo-Kovacevich G."/>
            <person name="Yen C E."/>
        </authorList>
    </citation>
    <scope>NUCLEOTIDE SEQUENCE [LARGE SCALE GENOMIC DNA]</scope>
</reference>
<dbReference type="SMART" id="SM00225">
    <property type="entry name" value="BTB"/>
    <property type="match status" value="1"/>
</dbReference>
<dbReference type="SMART" id="SM00612">
    <property type="entry name" value="Kelch"/>
    <property type="match status" value="3"/>
</dbReference>
<evidence type="ECO:0000256" key="3">
    <source>
        <dbReference type="ARBA" id="ARBA00023203"/>
    </source>
</evidence>
<evidence type="ECO:0000259" key="4">
    <source>
        <dbReference type="PROSITE" id="PS50097"/>
    </source>
</evidence>
<dbReference type="InParanoid" id="A0A7R8YYM5"/>
<dbReference type="InterPro" id="IPR015915">
    <property type="entry name" value="Kelch-typ_b-propeller"/>
</dbReference>